<evidence type="ECO:0000313" key="1">
    <source>
        <dbReference type="EMBL" id="CAD8082494.1"/>
    </source>
</evidence>
<sequence>MKYKSQQKLFTIVLFKFQQGEFQSNQADQIKRTKLLTDSYKTIY</sequence>
<reference evidence="1" key="1">
    <citation type="submission" date="2021-01" db="EMBL/GenBank/DDBJ databases">
        <authorList>
            <consortium name="Genoscope - CEA"/>
            <person name="William W."/>
        </authorList>
    </citation>
    <scope>NUCLEOTIDE SEQUENCE</scope>
</reference>
<dbReference type="Proteomes" id="UP000692954">
    <property type="component" value="Unassembled WGS sequence"/>
</dbReference>
<evidence type="ECO:0000313" key="2">
    <source>
        <dbReference type="Proteomes" id="UP000692954"/>
    </source>
</evidence>
<dbReference type="AlphaFoldDB" id="A0A8S1N631"/>
<proteinExistence type="predicted"/>
<protein>
    <submittedName>
        <fullName evidence="1">Uncharacterized protein</fullName>
    </submittedName>
</protein>
<organism evidence="1 2">
    <name type="scientific">Paramecium sonneborni</name>
    <dbReference type="NCBI Taxonomy" id="65129"/>
    <lineage>
        <taxon>Eukaryota</taxon>
        <taxon>Sar</taxon>
        <taxon>Alveolata</taxon>
        <taxon>Ciliophora</taxon>
        <taxon>Intramacronucleata</taxon>
        <taxon>Oligohymenophorea</taxon>
        <taxon>Peniculida</taxon>
        <taxon>Parameciidae</taxon>
        <taxon>Paramecium</taxon>
    </lineage>
</organism>
<keyword evidence="2" id="KW-1185">Reference proteome</keyword>
<comment type="caution">
    <text evidence="1">The sequence shown here is derived from an EMBL/GenBank/DDBJ whole genome shotgun (WGS) entry which is preliminary data.</text>
</comment>
<name>A0A8S1N631_9CILI</name>
<dbReference type="EMBL" id="CAJJDN010000043">
    <property type="protein sequence ID" value="CAD8082494.1"/>
    <property type="molecule type" value="Genomic_DNA"/>
</dbReference>
<accession>A0A8S1N631</accession>
<gene>
    <name evidence="1" type="ORF">PSON_ATCC_30995.1.T0430225</name>
</gene>